<dbReference type="PROSITE" id="PS50235">
    <property type="entry name" value="USP_3"/>
    <property type="match status" value="1"/>
</dbReference>
<feature type="domain" description="USP" evidence="2">
    <location>
        <begin position="35"/>
        <end position="288"/>
    </location>
</feature>
<evidence type="ECO:0000256" key="1">
    <source>
        <dbReference type="SAM" id="MobiDB-lite"/>
    </source>
</evidence>
<dbReference type="Proteomes" id="UP000601435">
    <property type="component" value="Unassembled WGS sequence"/>
</dbReference>
<dbReference type="GO" id="GO:0016579">
    <property type="term" value="P:protein deubiquitination"/>
    <property type="evidence" value="ECO:0007669"/>
    <property type="project" value="InterPro"/>
</dbReference>
<dbReference type="AlphaFoldDB" id="A0A812ITF6"/>
<gene>
    <name evidence="3" type="primary">UBP26</name>
    <name evidence="3" type="ORF">SNEC2469_LOCUS550</name>
</gene>
<dbReference type="GO" id="GO:0004843">
    <property type="term" value="F:cysteine-type deubiquitinase activity"/>
    <property type="evidence" value="ECO:0007669"/>
    <property type="project" value="InterPro"/>
</dbReference>
<comment type="caution">
    <text evidence="3">The sequence shown here is derived from an EMBL/GenBank/DDBJ whole genome shotgun (WGS) entry which is preliminary data.</text>
</comment>
<feature type="region of interest" description="Disordered" evidence="1">
    <location>
        <begin position="181"/>
        <end position="203"/>
    </location>
</feature>
<evidence type="ECO:0000259" key="2">
    <source>
        <dbReference type="PROSITE" id="PS50235"/>
    </source>
</evidence>
<dbReference type="EMBL" id="CAJNJA010003248">
    <property type="protein sequence ID" value="CAE7173488.1"/>
    <property type="molecule type" value="Genomic_DNA"/>
</dbReference>
<dbReference type="PROSITE" id="PS00972">
    <property type="entry name" value="USP_1"/>
    <property type="match status" value="1"/>
</dbReference>
<dbReference type="PANTHER" id="PTHR24006">
    <property type="entry name" value="UBIQUITIN CARBOXYL-TERMINAL HYDROLASE"/>
    <property type="match status" value="1"/>
</dbReference>
<feature type="non-terminal residue" evidence="3">
    <location>
        <position position="1"/>
    </location>
</feature>
<keyword evidence="4" id="KW-1185">Reference proteome</keyword>
<accession>A0A812ITF6</accession>
<feature type="compositionally biased region" description="Basic residues" evidence="1">
    <location>
        <begin position="191"/>
        <end position="203"/>
    </location>
</feature>
<evidence type="ECO:0000313" key="3">
    <source>
        <dbReference type="EMBL" id="CAE7173488.1"/>
    </source>
</evidence>
<dbReference type="GO" id="GO:0005634">
    <property type="term" value="C:nucleus"/>
    <property type="evidence" value="ECO:0007669"/>
    <property type="project" value="TreeGrafter"/>
</dbReference>
<dbReference type="InterPro" id="IPR038765">
    <property type="entry name" value="Papain-like_cys_pep_sf"/>
</dbReference>
<name>A0A812ITF6_9DINO</name>
<dbReference type="SUPFAM" id="SSF54001">
    <property type="entry name" value="Cysteine proteinases"/>
    <property type="match status" value="1"/>
</dbReference>
<dbReference type="InterPro" id="IPR001394">
    <property type="entry name" value="Peptidase_C19_UCH"/>
</dbReference>
<dbReference type="InterPro" id="IPR050164">
    <property type="entry name" value="Peptidase_C19"/>
</dbReference>
<reference evidence="3" key="1">
    <citation type="submission" date="2021-02" db="EMBL/GenBank/DDBJ databases">
        <authorList>
            <person name="Dougan E. K."/>
            <person name="Rhodes N."/>
            <person name="Thang M."/>
            <person name="Chan C."/>
        </authorList>
    </citation>
    <scope>NUCLEOTIDE SEQUENCE</scope>
</reference>
<proteinExistence type="predicted"/>
<protein>
    <submittedName>
        <fullName evidence="3">UBP26 protein</fullName>
    </submittedName>
</protein>
<dbReference type="InterPro" id="IPR018200">
    <property type="entry name" value="USP_CS"/>
</dbReference>
<sequence>DKQGIWQEETALKRALDEDPPTSCRLKSEGSWLPAGLRNLGATCYLNSLLQYLFFNLDFRYCLLRTTCKSQVVAALQRVFALLAEGESRVVDPKDFVTAARVDALEQADATEFSALLLDWLQRELADGSGGDFVPTLFEGESSTIVQCSQDASHTSEKRESFMEIRAGLSPVAMALEAREAQEAAASGRKSNPKAKAKKALAHRTRDMPPIETATPFEFLRLAPFTFFLAFFCPAPCSALLSLKRLAQKPYCSIQNRLGTSCKIFQPTTASGSGLEATALRILKSWVR</sequence>
<dbReference type="GO" id="GO:0005829">
    <property type="term" value="C:cytosol"/>
    <property type="evidence" value="ECO:0007669"/>
    <property type="project" value="TreeGrafter"/>
</dbReference>
<dbReference type="InterPro" id="IPR028889">
    <property type="entry name" value="USP"/>
</dbReference>
<evidence type="ECO:0000313" key="4">
    <source>
        <dbReference type="Proteomes" id="UP000601435"/>
    </source>
</evidence>
<dbReference type="OrthoDB" id="289038at2759"/>
<dbReference type="Pfam" id="PF00443">
    <property type="entry name" value="UCH"/>
    <property type="match status" value="1"/>
</dbReference>
<dbReference type="Gene3D" id="3.90.70.10">
    <property type="entry name" value="Cysteine proteinases"/>
    <property type="match status" value="1"/>
</dbReference>
<organism evidence="3 4">
    <name type="scientific">Symbiodinium necroappetens</name>
    <dbReference type="NCBI Taxonomy" id="1628268"/>
    <lineage>
        <taxon>Eukaryota</taxon>
        <taxon>Sar</taxon>
        <taxon>Alveolata</taxon>
        <taxon>Dinophyceae</taxon>
        <taxon>Suessiales</taxon>
        <taxon>Symbiodiniaceae</taxon>
        <taxon>Symbiodinium</taxon>
    </lineage>
</organism>